<feature type="transmembrane region" description="Helical" evidence="5">
    <location>
        <begin position="529"/>
        <end position="553"/>
    </location>
</feature>
<evidence type="ECO:0000256" key="5">
    <source>
        <dbReference type="SAM" id="Phobius"/>
    </source>
</evidence>
<dbReference type="InterPro" id="IPR052556">
    <property type="entry name" value="PolySynth_Transporter"/>
</dbReference>
<evidence type="ECO:0000313" key="6">
    <source>
        <dbReference type="EMBL" id="OGK43303.1"/>
    </source>
</evidence>
<feature type="transmembrane region" description="Helical" evidence="5">
    <location>
        <begin position="281"/>
        <end position="309"/>
    </location>
</feature>
<reference evidence="6 7" key="1">
    <citation type="journal article" date="2016" name="Nat. Commun.">
        <title>Thousands of microbial genomes shed light on interconnected biogeochemical processes in an aquifer system.</title>
        <authorList>
            <person name="Anantharaman K."/>
            <person name="Brown C.T."/>
            <person name="Hug L.A."/>
            <person name="Sharon I."/>
            <person name="Castelle C.J."/>
            <person name="Probst A.J."/>
            <person name="Thomas B.C."/>
            <person name="Singh A."/>
            <person name="Wilkins M.J."/>
            <person name="Karaoz U."/>
            <person name="Brodie E.L."/>
            <person name="Williams K.H."/>
            <person name="Hubbard S.S."/>
            <person name="Banfield J.F."/>
        </authorList>
    </citation>
    <scope>NUCLEOTIDE SEQUENCE [LARGE SCALE GENOMIC DNA]</scope>
</reference>
<keyword evidence="3 5" id="KW-1133">Transmembrane helix</keyword>
<proteinExistence type="predicted"/>
<dbReference type="PANTHER" id="PTHR43424:SF1">
    <property type="entry name" value="LOCUS PUTATIVE PROTEIN 1-RELATED"/>
    <property type="match status" value="1"/>
</dbReference>
<comment type="caution">
    <text evidence="6">The sequence shown here is derived from an EMBL/GenBank/DDBJ whole genome shotgun (WGS) entry which is preliminary data.</text>
</comment>
<dbReference type="InterPro" id="IPR029044">
    <property type="entry name" value="Nucleotide-diphossugar_trans"/>
</dbReference>
<evidence type="ECO:0000256" key="1">
    <source>
        <dbReference type="ARBA" id="ARBA00004141"/>
    </source>
</evidence>
<dbReference type="AlphaFoldDB" id="A0A1F7IIX1"/>
<keyword evidence="4 5" id="KW-0472">Membrane</keyword>
<keyword evidence="2 5" id="KW-0812">Transmembrane</keyword>
<dbReference type="Gene3D" id="3.90.550.10">
    <property type="entry name" value="Spore Coat Polysaccharide Biosynthesis Protein SpsA, Chain A"/>
    <property type="match status" value="1"/>
</dbReference>
<dbReference type="PANTHER" id="PTHR43424">
    <property type="entry name" value="LOCUS PUTATIVE PROTEIN 1-RELATED"/>
    <property type="match status" value="1"/>
</dbReference>
<feature type="transmembrane region" description="Helical" evidence="5">
    <location>
        <begin position="482"/>
        <end position="505"/>
    </location>
</feature>
<evidence type="ECO:0000256" key="3">
    <source>
        <dbReference type="ARBA" id="ARBA00022989"/>
    </source>
</evidence>
<evidence type="ECO:0000256" key="4">
    <source>
        <dbReference type="ARBA" id="ARBA00023136"/>
    </source>
</evidence>
<dbReference type="Proteomes" id="UP000178040">
    <property type="component" value="Unassembled WGS sequence"/>
</dbReference>
<feature type="transmembrane region" description="Helical" evidence="5">
    <location>
        <begin position="453"/>
        <end position="476"/>
    </location>
</feature>
<evidence type="ECO:0008006" key="8">
    <source>
        <dbReference type="Google" id="ProtNLM"/>
    </source>
</evidence>
<name>A0A1F7IIX1_9BACT</name>
<feature type="transmembrane region" description="Helical" evidence="5">
    <location>
        <begin position="349"/>
        <end position="371"/>
    </location>
</feature>
<evidence type="ECO:0000256" key="2">
    <source>
        <dbReference type="ARBA" id="ARBA00022692"/>
    </source>
</evidence>
<comment type="subcellular location">
    <subcellularLocation>
        <location evidence="1">Membrane</location>
        <topology evidence="1">Multi-pass membrane protein</topology>
    </subcellularLocation>
</comment>
<protein>
    <recommendedName>
        <fullName evidence="8">Polysaccharide biosynthesis protein C-terminal domain-containing protein</fullName>
    </recommendedName>
</protein>
<feature type="transmembrane region" description="Helical" evidence="5">
    <location>
        <begin position="623"/>
        <end position="644"/>
    </location>
</feature>
<dbReference type="SUPFAM" id="SSF53448">
    <property type="entry name" value="Nucleotide-diphospho-sugar transferases"/>
    <property type="match status" value="1"/>
</dbReference>
<feature type="transmembrane region" description="Helical" evidence="5">
    <location>
        <begin position="321"/>
        <end position="343"/>
    </location>
</feature>
<dbReference type="InterPro" id="IPR002797">
    <property type="entry name" value="Polysacc_synth"/>
</dbReference>
<evidence type="ECO:0000313" key="7">
    <source>
        <dbReference type="Proteomes" id="UP000178040"/>
    </source>
</evidence>
<organism evidence="6 7">
    <name type="scientific">Candidatus Roizmanbacteria bacterium RIFCSPLOWO2_01_FULL_37_16</name>
    <dbReference type="NCBI Taxonomy" id="1802058"/>
    <lineage>
        <taxon>Bacteria</taxon>
        <taxon>Candidatus Roizmaniibacteriota</taxon>
    </lineage>
</organism>
<gene>
    <name evidence="6" type="ORF">A3B40_02315</name>
</gene>
<feature type="transmembrane region" description="Helical" evidence="5">
    <location>
        <begin position="383"/>
        <end position="404"/>
    </location>
</feature>
<dbReference type="EMBL" id="MGAI01000057">
    <property type="protein sequence ID" value="OGK43303.1"/>
    <property type="molecule type" value="Genomic_DNA"/>
</dbReference>
<feature type="transmembrane region" description="Helical" evidence="5">
    <location>
        <begin position="594"/>
        <end position="617"/>
    </location>
</feature>
<accession>A0A1F7IIX1</accession>
<dbReference type="Pfam" id="PF01943">
    <property type="entry name" value="Polysacc_synt"/>
    <property type="match status" value="1"/>
</dbReference>
<sequence>MKIGFIVVLYKTPDSEIARLENEIISLRFKDFKIYFIDNTKNNHGYGEGVNKGIKKALIDKCGLLIVANPDISLKNLKAKDMLEAGKYFDLWGLSMKMHNRLYYGGEIDKIKLSGGLIEVKPRQRLVESDFVSGSLICLKKEVIDAIGYFDESYFMYYEDVDYCLRARQAGLRVGIDSKTSYSHFELSRNNPKKELLLSQAKEKFFNKYAKFWQKIYVFVVDRLLKPIRQAQGKRTQEGGKPQARFFVNFLSLNASSWLNKFLNFILFIFLVRYLKPNDYGIYALVWAQVSIFSSVVDLGTTSYGIVYLPSEKKEKFVSMFNLRLIIAIIIFFLTILAGFIMFKKNYRIVEYIFLTSFVIFSNMASGSYLIKNALQGSIYKSSIVSNVFNLILILFLSLSLLTFKSLPTLFILIFFFYNLYAYINYLLIKKDFKQFSFKIDLRSWKEFIRKSYIFVLIGFLAGLYFKIDIFLLQILKNNTDVGIYSAGYKFFEATLIFAASYNITRTPIFAKLAKKNFNLLVATLKKDLLFLTILGLAASLAIFWLSPLLLPYFLQGNYLPAIKVLRIVVFALPLILISSVFLNAMYVLKKAHLIVLIFLFQVLLNFLLNLIFIPSYSYTASAYITILSEIFNVVLLSVGFYFIGRNYENIS</sequence>
<feature type="transmembrane region" description="Helical" evidence="5">
    <location>
        <begin position="258"/>
        <end position="275"/>
    </location>
</feature>
<feature type="transmembrane region" description="Helical" evidence="5">
    <location>
        <begin position="410"/>
        <end position="429"/>
    </location>
</feature>
<feature type="transmembrane region" description="Helical" evidence="5">
    <location>
        <begin position="565"/>
        <end position="587"/>
    </location>
</feature>
<dbReference type="GO" id="GO:0016020">
    <property type="term" value="C:membrane"/>
    <property type="evidence" value="ECO:0007669"/>
    <property type="project" value="UniProtKB-SubCell"/>
</dbReference>